<dbReference type="Pfam" id="PF00999">
    <property type="entry name" value="Na_H_Exchanger"/>
    <property type="match status" value="1"/>
</dbReference>
<dbReference type="PANTHER" id="PTHR32468:SF17">
    <property type="entry name" value="CATION_H(+) ANTIPORTER 4"/>
    <property type="match status" value="1"/>
</dbReference>
<dbReference type="Pfam" id="PF23256">
    <property type="entry name" value="CHX17_2nd"/>
    <property type="match status" value="1"/>
</dbReference>
<dbReference type="Proteomes" id="UP001279734">
    <property type="component" value="Unassembled WGS sequence"/>
</dbReference>
<evidence type="ECO:0000259" key="11">
    <source>
        <dbReference type="Pfam" id="PF00999"/>
    </source>
</evidence>
<dbReference type="InterPro" id="IPR057291">
    <property type="entry name" value="CHX17_2nd"/>
</dbReference>
<feature type="domain" description="Cation/H+ exchanger transmembrane" evidence="11">
    <location>
        <begin position="46"/>
        <end position="422"/>
    </location>
</feature>
<evidence type="ECO:0000259" key="13">
    <source>
        <dbReference type="Pfam" id="PF23259"/>
    </source>
</evidence>
<dbReference type="AlphaFoldDB" id="A0AAD3P5S6"/>
<feature type="transmembrane region" description="Helical" evidence="10">
    <location>
        <begin position="30"/>
        <end position="51"/>
    </location>
</feature>
<proteinExistence type="inferred from homology"/>
<feature type="transmembrane region" description="Helical" evidence="10">
    <location>
        <begin position="158"/>
        <end position="181"/>
    </location>
</feature>
<feature type="domain" description="Cation/H(+) antiporter C-terminal" evidence="13">
    <location>
        <begin position="626"/>
        <end position="768"/>
    </location>
</feature>
<dbReference type="Gene3D" id="1.20.1530.20">
    <property type="match status" value="1"/>
</dbReference>
<dbReference type="Pfam" id="PF23259">
    <property type="entry name" value="CHX17_C"/>
    <property type="match status" value="1"/>
</dbReference>
<feature type="transmembrane region" description="Helical" evidence="10">
    <location>
        <begin position="91"/>
        <end position="112"/>
    </location>
</feature>
<feature type="transmembrane region" description="Helical" evidence="10">
    <location>
        <begin position="405"/>
        <end position="423"/>
    </location>
</feature>
<keyword evidence="4 10" id="KW-0812">Transmembrane</keyword>
<evidence type="ECO:0000256" key="4">
    <source>
        <dbReference type="ARBA" id="ARBA00022692"/>
    </source>
</evidence>
<dbReference type="GO" id="GO:0016020">
    <property type="term" value="C:membrane"/>
    <property type="evidence" value="ECO:0007669"/>
    <property type="project" value="UniProtKB-SubCell"/>
</dbReference>
<dbReference type="InterPro" id="IPR050794">
    <property type="entry name" value="CPA2_transporter"/>
</dbReference>
<keyword evidence="3" id="KW-0633">Potassium transport</keyword>
<dbReference type="GO" id="GO:0012505">
    <property type="term" value="C:endomembrane system"/>
    <property type="evidence" value="ECO:0007669"/>
    <property type="project" value="TreeGrafter"/>
</dbReference>
<feature type="transmembrane region" description="Helical" evidence="10">
    <location>
        <begin position="262"/>
        <end position="291"/>
    </location>
</feature>
<dbReference type="EMBL" id="BSYO01000001">
    <property type="protein sequence ID" value="GMG98206.1"/>
    <property type="molecule type" value="Genomic_DNA"/>
</dbReference>
<evidence type="ECO:0000256" key="3">
    <source>
        <dbReference type="ARBA" id="ARBA00022538"/>
    </source>
</evidence>
<reference evidence="14" key="1">
    <citation type="submission" date="2023-05" db="EMBL/GenBank/DDBJ databases">
        <title>Nepenthes gracilis genome sequencing.</title>
        <authorList>
            <person name="Fukushima K."/>
        </authorList>
    </citation>
    <scope>NUCLEOTIDE SEQUENCE</scope>
    <source>
        <strain evidence="14">SING2019-196</strain>
    </source>
</reference>
<feature type="transmembrane region" description="Helical" evidence="10">
    <location>
        <begin position="188"/>
        <end position="207"/>
    </location>
</feature>
<evidence type="ECO:0000313" key="15">
    <source>
        <dbReference type="Proteomes" id="UP001279734"/>
    </source>
</evidence>
<evidence type="ECO:0008006" key="16">
    <source>
        <dbReference type="Google" id="ProtNLM"/>
    </source>
</evidence>
<dbReference type="InterPro" id="IPR057290">
    <property type="entry name" value="CHX17_C"/>
</dbReference>
<feature type="transmembrane region" description="Helical" evidence="10">
    <location>
        <begin position="124"/>
        <end position="146"/>
    </location>
</feature>
<evidence type="ECO:0000256" key="5">
    <source>
        <dbReference type="ARBA" id="ARBA00022958"/>
    </source>
</evidence>
<keyword evidence="7" id="KW-0406">Ion transport</keyword>
<organism evidence="14 15">
    <name type="scientific">Nepenthes gracilis</name>
    <name type="common">Slender pitcher plant</name>
    <dbReference type="NCBI Taxonomy" id="150966"/>
    <lineage>
        <taxon>Eukaryota</taxon>
        <taxon>Viridiplantae</taxon>
        <taxon>Streptophyta</taxon>
        <taxon>Embryophyta</taxon>
        <taxon>Tracheophyta</taxon>
        <taxon>Spermatophyta</taxon>
        <taxon>Magnoliopsida</taxon>
        <taxon>eudicotyledons</taxon>
        <taxon>Gunneridae</taxon>
        <taxon>Pentapetalae</taxon>
        <taxon>Caryophyllales</taxon>
        <taxon>Nepenthaceae</taxon>
        <taxon>Nepenthes</taxon>
    </lineage>
</organism>
<keyword evidence="8 10" id="KW-0472">Membrane</keyword>
<dbReference type="InterPro" id="IPR006153">
    <property type="entry name" value="Cation/H_exchanger_TM"/>
</dbReference>
<evidence type="ECO:0000256" key="1">
    <source>
        <dbReference type="ARBA" id="ARBA00004141"/>
    </source>
</evidence>
<evidence type="ECO:0000256" key="10">
    <source>
        <dbReference type="SAM" id="Phobius"/>
    </source>
</evidence>
<sequence>MSATLSNQTIANNCISLAPWVTSLPDFPLAIFQLQLLVVFCVTQMLHLLIFKHLGMPPLVSQVYAGILLGPSGLGQFKSIHEKIFPPLSSSVWKCVAMLSYSFTMFMVSVKMDFGIMRRTGRKAYAIGLLALCSTLMTTSITKSFLQKNVNEISDLSFGSTILTVTSFPVIACLISDLGLLNSELGRLALSSALAAEIASISVMFFNNNFLPVLAGTRTLLTACLYVSGVVLLIIVVVFVIRPFMRWMIRETPQGRPVKDTYVLISFLIMLLGELFTDISGQYVLLGAYIIGAGVPDGPPLGATLVEKFDVFITGILEPFFISSCTMRTNLSTVSFESNITRTIVIVFVVVIVTKITVCFLCGVYNNMVFQDAIAIALILCHKGSIDIASYTWFRDFNIISEECFSALTLCATFAATVMPFAAKRLYNPLKKYAGYQRRNIMHCKPNSDLRVLACILRPDNVAAVINLLNVSSPTKESPIVVYVLHIMKLIGRSHPVFISHDMQKKKVSHHSYSDELLWAFNRFEHSNKDVISVHAYTAVSPSEAMHDDICTLALDKLVSVIVLPFHRKFGFEGSVDVEDYDQRMLNNSILLRAPCSVAILVDRGNYRRSSSNPNSISILSSEALFSVAVIFIGGNDDREALAYANRMRRGNRIKLTVIRLVAQGDEGELRPLDAAALREFREMGGEGNKEFRYKEEVTRDGAETALRLRSMVGDYNLIVVGRRYNLDSPQTSGLMEWVEIRELGIIGDLLSSPDLHCKTSILVVQQQQQWIR</sequence>
<dbReference type="PANTHER" id="PTHR32468">
    <property type="entry name" value="CATION/H + ANTIPORTER"/>
    <property type="match status" value="1"/>
</dbReference>
<dbReference type="InterPro" id="IPR038770">
    <property type="entry name" value="Na+/solute_symporter_sf"/>
</dbReference>
<name>A0AAD3P5S6_NEPGR</name>
<feature type="transmembrane region" description="Helical" evidence="10">
    <location>
        <begin position="219"/>
        <end position="241"/>
    </location>
</feature>
<keyword evidence="2" id="KW-0813">Transport</keyword>
<comment type="similarity">
    <text evidence="9">Belongs to the monovalent cation:proton antiporter 2 (CPA2) transporter (TC 2.A.37) family. CHX (TC 2.A.37.4) subfamily.</text>
</comment>
<feature type="domain" description="Cation/H(+) antiporter central" evidence="12">
    <location>
        <begin position="480"/>
        <end position="605"/>
    </location>
</feature>
<evidence type="ECO:0000259" key="12">
    <source>
        <dbReference type="Pfam" id="PF23256"/>
    </source>
</evidence>
<evidence type="ECO:0000256" key="7">
    <source>
        <dbReference type="ARBA" id="ARBA00023065"/>
    </source>
</evidence>
<keyword evidence="6 10" id="KW-1133">Transmembrane helix</keyword>
<accession>A0AAD3P5S6</accession>
<evidence type="ECO:0000256" key="9">
    <source>
        <dbReference type="ARBA" id="ARBA00038341"/>
    </source>
</evidence>
<dbReference type="GO" id="GO:1902600">
    <property type="term" value="P:proton transmembrane transport"/>
    <property type="evidence" value="ECO:0007669"/>
    <property type="project" value="InterPro"/>
</dbReference>
<dbReference type="GO" id="GO:0015297">
    <property type="term" value="F:antiporter activity"/>
    <property type="evidence" value="ECO:0007669"/>
    <property type="project" value="InterPro"/>
</dbReference>
<feature type="transmembrane region" description="Helical" evidence="10">
    <location>
        <begin position="63"/>
        <end position="79"/>
    </location>
</feature>
<protein>
    <recommendedName>
        <fullName evidence="16">Cation/H+ exchanger domain-containing protein</fullName>
    </recommendedName>
</protein>
<dbReference type="GO" id="GO:0006885">
    <property type="term" value="P:regulation of pH"/>
    <property type="evidence" value="ECO:0007669"/>
    <property type="project" value="TreeGrafter"/>
</dbReference>
<comment type="subcellular location">
    <subcellularLocation>
        <location evidence="1">Membrane</location>
        <topology evidence="1">Multi-pass membrane protein</topology>
    </subcellularLocation>
</comment>
<keyword evidence="15" id="KW-1185">Reference proteome</keyword>
<dbReference type="GO" id="GO:0006813">
    <property type="term" value="P:potassium ion transport"/>
    <property type="evidence" value="ECO:0007669"/>
    <property type="project" value="UniProtKB-KW"/>
</dbReference>
<evidence type="ECO:0000256" key="6">
    <source>
        <dbReference type="ARBA" id="ARBA00022989"/>
    </source>
</evidence>
<evidence type="ECO:0000256" key="8">
    <source>
        <dbReference type="ARBA" id="ARBA00023136"/>
    </source>
</evidence>
<evidence type="ECO:0000256" key="2">
    <source>
        <dbReference type="ARBA" id="ARBA00022448"/>
    </source>
</evidence>
<gene>
    <name evidence="14" type="ORF">Nepgr_000046</name>
</gene>
<evidence type="ECO:0000313" key="14">
    <source>
        <dbReference type="EMBL" id="GMG98206.1"/>
    </source>
</evidence>
<keyword evidence="5" id="KW-0630">Potassium</keyword>
<feature type="transmembrane region" description="Helical" evidence="10">
    <location>
        <begin position="343"/>
        <end position="367"/>
    </location>
</feature>
<comment type="caution">
    <text evidence="14">The sequence shown here is derived from an EMBL/GenBank/DDBJ whole genome shotgun (WGS) entry which is preliminary data.</text>
</comment>